<dbReference type="PANTHER" id="PTHR10846:SF8">
    <property type="entry name" value="INNER MEMBRANE PROTEIN YRBG"/>
    <property type="match status" value="1"/>
</dbReference>
<dbReference type="Pfam" id="PF01699">
    <property type="entry name" value="Na_Ca_ex"/>
    <property type="match status" value="1"/>
</dbReference>
<protein>
    <recommendedName>
        <fullName evidence="6">Sodium/calcium exchanger membrane region domain-containing protein</fullName>
    </recommendedName>
</protein>
<dbReference type="GO" id="GO:0008273">
    <property type="term" value="F:calcium, potassium:sodium antiporter activity"/>
    <property type="evidence" value="ECO:0007669"/>
    <property type="project" value="TreeGrafter"/>
</dbReference>
<feature type="transmembrane region" description="Helical" evidence="5">
    <location>
        <begin position="60"/>
        <end position="82"/>
    </location>
</feature>
<comment type="caution">
    <text evidence="7">The sequence shown here is derived from an EMBL/GenBank/DDBJ whole genome shotgun (WGS) entry which is preliminary data.</text>
</comment>
<feature type="transmembrane region" description="Helical" evidence="5">
    <location>
        <begin position="156"/>
        <end position="177"/>
    </location>
</feature>
<feature type="transmembrane region" description="Helical" evidence="5">
    <location>
        <begin position="129"/>
        <end position="150"/>
    </location>
</feature>
<evidence type="ECO:0000256" key="5">
    <source>
        <dbReference type="SAM" id="Phobius"/>
    </source>
</evidence>
<dbReference type="GO" id="GO:0005886">
    <property type="term" value="C:plasma membrane"/>
    <property type="evidence" value="ECO:0007669"/>
    <property type="project" value="TreeGrafter"/>
</dbReference>
<dbReference type="InterPro" id="IPR044880">
    <property type="entry name" value="NCX_ion-bd_dom_sf"/>
</dbReference>
<feature type="transmembrane region" description="Helical" evidence="5">
    <location>
        <begin position="94"/>
        <end position="117"/>
    </location>
</feature>
<name>A0A2H0KN63_9BACT</name>
<feature type="transmembrane region" description="Helical" evidence="5">
    <location>
        <begin position="20"/>
        <end position="39"/>
    </location>
</feature>
<organism evidence="7 8">
    <name type="scientific">Candidatus Roizmanbacteria bacterium CG11_big_fil_rev_8_21_14_0_20_35_14</name>
    <dbReference type="NCBI Taxonomy" id="1974855"/>
    <lineage>
        <taxon>Bacteria</taxon>
        <taxon>Candidatus Roizmaniibacteriota</taxon>
    </lineage>
</organism>
<gene>
    <name evidence="7" type="ORF">COV86_01655</name>
</gene>
<evidence type="ECO:0000256" key="4">
    <source>
        <dbReference type="ARBA" id="ARBA00023136"/>
    </source>
</evidence>
<dbReference type="EMBL" id="PCVL01000018">
    <property type="protein sequence ID" value="PIQ72691.1"/>
    <property type="molecule type" value="Genomic_DNA"/>
</dbReference>
<dbReference type="GO" id="GO:0005262">
    <property type="term" value="F:calcium channel activity"/>
    <property type="evidence" value="ECO:0007669"/>
    <property type="project" value="TreeGrafter"/>
</dbReference>
<dbReference type="InterPro" id="IPR004481">
    <property type="entry name" value="K/Na/Ca-exchanger"/>
</dbReference>
<comment type="subcellular location">
    <subcellularLocation>
        <location evidence="1">Membrane</location>
        <topology evidence="1">Multi-pass membrane protein</topology>
    </subcellularLocation>
</comment>
<dbReference type="InterPro" id="IPR004837">
    <property type="entry name" value="NaCa_Exmemb"/>
</dbReference>
<keyword evidence="3 5" id="KW-1133">Transmembrane helix</keyword>
<dbReference type="Proteomes" id="UP000229570">
    <property type="component" value="Unassembled WGS sequence"/>
</dbReference>
<evidence type="ECO:0000313" key="8">
    <source>
        <dbReference type="Proteomes" id="UP000229570"/>
    </source>
</evidence>
<evidence type="ECO:0000259" key="6">
    <source>
        <dbReference type="Pfam" id="PF01699"/>
    </source>
</evidence>
<proteinExistence type="predicted"/>
<evidence type="ECO:0000256" key="3">
    <source>
        <dbReference type="ARBA" id="ARBA00022989"/>
    </source>
</evidence>
<keyword evidence="2 5" id="KW-0812">Transmembrane</keyword>
<dbReference type="AlphaFoldDB" id="A0A2H0KN63"/>
<reference evidence="7 8" key="1">
    <citation type="submission" date="2017-09" db="EMBL/GenBank/DDBJ databases">
        <title>Depth-based differentiation of microbial function through sediment-hosted aquifers and enrichment of novel symbionts in the deep terrestrial subsurface.</title>
        <authorList>
            <person name="Probst A.J."/>
            <person name="Ladd B."/>
            <person name="Jarett J.K."/>
            <person name="Geller-Mcgrath D.E."/>
            <person name="Sieber C.M."/>
            <person name="Emerson J.B."/>
            <person name="Anantharaman K."/>
            <person name="Thomas B.C."/>
            <person name="Malmstrom R."/>
            <person name="Stieglmeier M."/>
            <person name="Klingl A."/>
            <person name="Woyke T."/>
            <person name="Ryan C.M."/>
            <person name="Banfield J.F."/>
        </authorList>
    </citation>
    <scope>NUCLEOTIDE SEQUENCE [LARGE SCALE GENOMIC DNA]</scope>
    <source>
        <strain evidence="7">CG11_big_fil_rev_8_21_14_0_20_35_14</strain>
    </source>
</reference>
<evidence type="ECO:0000256" key="2">
    <source>
        <dbReference type="ARBA" id="ARBA00022692"/>
    </source>
</evidence>
<evidence type="ECO:0000256" key="1">
    <source>
        <dbReference type="ARBA" id="ARBA00004141"/>
    </source>
</evidence>
<dbReference type="Gene3D" id="1.20.1420.30">
    <property type="entry name" value="NCX, central ion-binding region"/>
    <property type="match status" value="1"/>
</dbReference>
<keyword evidence="4 5" id="KW-0472">Membrane</keyword>
<feature type="domain" description="Sodium/calcium exchanger membrane region" evidence="6">
    <location>
        <begin position="67"/>
        <end position="201"/>
    </location>
</feature>
<dbReference type="PANTHER" id="PTHR10846">
    <property type="entry name" value="SODIUM/POTASSIUM/CALCIUM EXCHANGER"/>
    <property type="match status" value="1"/>
</dbReference>
<accession>A0A2H0KN63</accession>
<evidence type="ECO:0000313" key="7">
    <source>
        <dbReference type="EMBL" id="PIQ72691.1"/>
    </source>
</evidence>
<dbReference type="GO" id="GO:0006874">
    <property type="term" value="P:intracellular calcium ion homeostasis"/>
    <property type="evidence" value="ECO:0007669"/>
    <property type="project" value="TreeGrafter"/>
</dbReference>
<sequence>MIFALLVVAAPVFLIADNVLTWTESVFLILIYVILFYFIEKKKGLLEVNKEKKHLKEKHLLEESLEFILATVITFLASRFIVNTTVDLAEYFKVSSFMISVVFLSIGTNIPEISLAIRSILMGKKEVALGDYLGSAAANTLFFGIFTLLNGARINISSYSLRTLIITLFGLGVFYLFSQSKKEISQKEGKVLLLIYLLFIVS</sequence>